<organism evidence="1 2">
    <name type="scientific">Orbilia blumenaviensis</name>
    <dbReference type="NCBI Taxonomy" id="1796055"/>
    <lineage>
        <taxon>Eukaryota</taxon>
        <taxon>Fungi</taxon>
        <taxon>Dikarya</taxon>
        <taxon>Ascomycota</taxon>
        <taxon>Pezizomycotina</taxon>
        <taxon>Orbiliomycetes</taxon>
        <taxon>Orbiliales</taxon>
        <taxon>Orbiliaceae</taxon>
        <taxon>Orbilia</taxon>
    </lineage>
</organism>
<sequence length="71" mass="7927">MLRVQLDGPVALSLGAKGSTDVLEGVYTPKDINFMGGFQASNTQNLYCSYRLSYTTYRTRLAKSWKLTEIS</sequence>
<dbReference type="Proteomes" id="UP001373714">
    <property type="component" value="Unassembled WGS sequence"/>
</dbReference>
<gene>
    <name evidence="1" type="ORF">TWF730_005506</name>
</gene>
<evidence type="ECO:0000313" key="1">
    <source>
        <dbReference type="EMBL" id="KAK6361790.1"/>
    </source>
</evidence>
<name>A0AAV9VPR1_9PEZI</name>
<evidence type="ECO:0000313" key="2">
    <source>
        <dbReference type="Proteomes" id="UP001373714"/>
    </source>
</evidence>
<proteinExistence type="predicted"/>
<keyword evidence="2" id="KW-1185">Reference proteome</keyword>
<reference evidence="1 2" key="1">
    <citation type="submission" date="2019-10" db="EMBL/GenBank/DDBJ databases">
        <authorList>
            <person name="Palmer J.M."/>
        </authorList>
    </citation>
    <scope>NUCLEOTIDE SEQUENCE [LARGE SCALE GENOMIC DNA]</scope>
    <source>
        <strain evidence="1 2">TWF730</strain>
    </source>
</reference>
<comment type="caution">
    <text evidence="1">The sequence shown here is derived from an EMBL/GenBank/DDBJ whole genome shotgun (WGS) entry which is preliminary data.</text>
</comment>
<protein>
    <submittedName>
        <fullName evidence="1">Uncharacterized protein</fullName>
    </submittedName>
</protein>
<accession>A0AAV9VPR1</accession>
<dbReference type="EMBL" id="JAVHNS010000002">
    <property type="protein sequence ID" value="KAK6361790.1"/>
    <property type="molecule type" value="Genomic_DNA"/>
</dbReference>
<dbReference type="AlphaFoldDB" id="A0AAV9VPR1"/>